<dbReference type="Pfam" id="PF25876">
    <property type="entry name" value="HH_MFP_RND"/>
    <property type="match status" value="1"/>
</dbReference>
<dbReference type="Gene3D" id="2.40.420.20">
    <property type="match status" value="1"/>
</dbReference>
<dbReference type="EMBL" id="FNZH01000016">
    <property type="protein sequence ID" value="SEJ81085.1"/>
    <property type="molecule type" value="Genomic_DNA"/>
</dbReference>
<keyword evidence="3" id="KW-0732">Signal</keyword>
<keyword evidence="9" id="KW-1185">Reference proteome</keyword>
<evidence type="ECO:0000256" key="2">
    <source>
        <dbReference type="ARBA" id="ARBA00009477"/>
    </source>
</evidence>
<evidence type="ECO:0000313" key="8">
    <source>
        <dbReference type="EMBL" id="SEJ81085.1"/>
    </source>
</evidence>
<feature type="domain" description="Multidrug resistance protein MdtA-like C-terminal permuted SH3" evidence="7">
    <location>
        <begin position="298"/>
        <end position="357"/>
    </location>
</feature>
<dbReference type="GO" id="GO:0030313">
    <property type="term" value="C:cell envelope"/>
    <property type="evidence" value="ECO:0007669"/>
    <property type="project" value="UniProtKB-SubCell"/>
</dbReference>
<feature type="domain" description="Multidrug resistance protein MdtA-like barrel-sandwich hybrid" evidence="5">
    <location>
        <begin position="59"/>
        <end position="189"/>
    </location>
</feature>
<dbReference type="PANTHER" id="PTHR30158">
    <property type="entry name" value="ACRA/E-RELATED COMPONENT OF DRUG EFFLUX TRANSPORTER"/>
    <property type="match status" value="1"/>
</dbReference>
<sequence length="378" mass="41869">MKNNFLLLYLFAPLVLAFCSEKQVQQTAPPNLKAVEVVEREVPLFKEFVGQVYGKADIPIRARVDGFVEKLHFQEGSRIAKGQLLYSIDDDPFRFNVSREESMLSEANVNLVNAENELARIEPLVSINAISKRDLDAATARRDASADAVKAAEANLNLAKVNLGYAQIRAPISGIIGKTKAKEGEYVGKSPNPVILNTISQIDSVVVEFFLNEKDYITFYKQLLEDGETGRNRISHPLELYLADGEKFPYTGKITFLDRNVDPGTGTILVQSIFPNPEGLIRPGLYAKVKSIVDVLDQALLVPQRCVVELQGFYNVFVVGDDGLVTQKRVEILDDFEDLFVIQSGLSKGEKVLMEGLMAVQSGQKVTAELVSFNPENP</sequence>
<comment type="similarity">
    <text evidence="2">Belongs to the membrane fusion protein (MFP) (TC 8.A.1) family.</text>
</comment>
<dbReference type="Pfam" id="PF25967">
    <property type="entry name" value="RND-MFP_C"/>
    <property type="match status" value="1"/>
</dbReference>
<evidence type="ECO:0000256" key="3">
    <source>
        <dbReference type="SAM" id="SignalP"/>
    </source>
</evidence>
<dbReference type="InterPro" id="IPR006143">
    <property type="entry name" value="RND_pump_MFP"/>
</dbReference>
<dbReference type="NCBIfam" id="TIGR01730">
    <property type="entry name" value="RND_mfp"/>
    <property type="match status" value="1"/>
</dbReference>
<evidence type="ECO:0000256" key="1">
    <source>
        <dbReference type="ARBA" id="ARBA00004196"/>
    </source>
</evidence>
<accession>A0A1H7C650</accession>
<dbReference type="Pfam" id="PF25944">
    <property type="entry name" value="Beta-barrel_RND"/>
    <property type="match status" value="1"/>
</dbReference>
<dbReference type="GO" id="GO:0005886">
    <property type="term" value="C:plasma membrane"/>
    <property type="evidence" value="ECO:0007669"/>
    <property type="project" value="TreeGrafter"/>
</dbReference>
<dbReference type="STRING" id="1416801.SAMN05192553_11619"/>
<dbReference type="Proteomes" id="UP000199403">
    <property type="component" value="Unassembled WGS sequence"/>
</dbReference>
<feature type="domain" description="Multidrug resistance protein MdtA-like alpha-helical hairpin" evidence="4">
    <location>
        <begin position="103"/>
        <end position="166"/>
    </location>
</feature>
<protein>
    <submittedName>
        <fullName evidence="8">Membrane fusion protein, multidrug efflux system</fullName>
    </submittedName>
</protein>
<feature type="domain" description="Multidrug resistance protein MdtA-like beta-barrel" evidence="6">
    <location>
        <begin position="205"/>
        <end position="290"/>
    </location>
</feature>
<evidence type="ECO:0000259" key="6">
    <source>
        <dbReference type="Pfam" id="PF25944"/>
    </source>
</evidence>
<dbReference type="GO" id="GO:0046677">
    <property type="term" value="P:response to antibiotic"/>
    <property type="evidence" value="ECO:0007669"/>
    <property type="project" value="TreeGrafter"/>
</dbReference>
<organism evidence="8 9">
    <name type="scientific">Cyclobacterium xiamenense</name>
    <dbReference type="NCBI Taxonomy" id="1297121"/>
    <lineage>
        <taxon>Bacteria</taxon>
        <taxon>Pseudomonadati</taxon>
        <taxon>Bacteroidota</taxon>
        <taxon>Cytophagia</taxon>
        <taxon>Cytophagales</taxon>
        <taxon>Cyclobacteriaceae</taxon>
        <taxon>Cyclobacterium</taxon>
    </lineage>
</organism>
<dbReference type="InterPro" id="IPR058626">
    <property type="entry name" value="MdtA-like_b-barrel"/>
</dbReference>
<name>A0A1H7C650_9BACT</name>
<dbReference type="InterPro" id="IPR058624">
    <property type="entry name" value="MdtA-like_HH"/>
</dbReference>
<dbReference type="Pfam" id="PF25917">
    <property type="entry name" value="BSH_RND"/>
    <property type="match status" value="1"/>
</dbReference>
<dbReference type="Gene3D" id="1.10.287.470">
    <property type="entry name" value="Helix hairpin bin"/>
    <property type="match status" value="1"/>
</dbReference>
<reference evidence="9" key="1">
    <citation type="submission" date="2016-10" db="EMBL/GenBank/DDBJ databases">
        <authorList>
            <person name="Varghese N."/>
            <person name="Submissions S."/>
        </authorList>
    </citation>
    <scope>NUCLEOTIDE SEQUENCE [LARGE SCALE GENOMIC DNA]</scope>
    <source>
        <strain evidence="9">IBRC-M 10761</strain>
    </source>
</reference>
<evidence type="ECO:0000259" key="5">
    <source>
        <dbReference type="Pfam" id="PF25917"/>
    </source>
</evidence>
<dbReference type="Gene3D" id="2.40.50.100">
    <property type="match status" value="1"/>
</dbReference>
<dbReference type="AlphaFoldDB" id="A0A1H7C650"/>
<evidence type="ECO:0000313" key="9">
    <source>
        <dbReference type="Proteomes" id="UP000199403"/>
    </source>
</evidence>
<proteinExistence type="inferred from homology"/>
<dbReference type="OrthoDB" id="9801814at2"/>
<feature type="chain" id="PRO_5011542191" evidence="3">
    <location>
        <begin position="18"/>
        <end position="378"/>
    </location>
</feature>
<dbReference type="GO" id="GO:0022857">
    <property type="term" value="F:transmembrane transporter activity"/>
    <property type="evidence" value="ECO:0007669"/>
    <property type="project" value="InterPro"/>
</dbReference>
<feature type="signal peptide" evidence="3">
    <location>
        <begin position="1"/>
        <end position="17"/>
    </location>
</feature>
<dbReference type="Gene3D" id="2.40.30.170">
    <property type="match status" value="1"/>
</dbReference>
<gene>
    <name evidence="8" type="ORF">SAMN05192553_11619</name>
</gene>
<evidence type="ECO:0000259" key="4">
    <source>
        <dbReference type="Pfam" id="PF25876"/>
    </source>
</evidence>
<evidence type="ECO:0000259" key="7">
    <source>
        <dbReference type="Pfam" id="PF25967"/>
    </source>
</evidence>
<dbReference type="InterPro" id="IPR058625">
    <property type="entry name" value="MdtA-like_BSH"/>
</dbReference>
<comment type="subcellular location">
    <subcellularLocation>
        <location evidence="1">Cell envelope</location>
    </subcellularLocation>
</comment>
<dbReference type="InterPro" id="IPR058627">
    <property type="entry name" value="MdtA-like_C"/>
</dbReference>
<dbReference type="SUPFAM" id="SSF111369">
    <property type="entry name" value="HlyD-like secretion proteins"/>
    <property type="match status" value="1"/>
</dbReference>
<dbReference type="RefSeq" id="WP_092178888.1">
    <property type="nucleotide sequence ID" value="NZ_FNZH01000016.1"/>
</dbReference>